<dbReference type="InterPro" id="IPR009078">
    <property type="entry name" value="Ferritin-like_SF"/>
</dbReference>
<evidence type="ECO:0000256" key="5">
    <source>
        <dbReference type="ARBA" id="ARBA00023004"/>
    </source>
</evidence>
<dbReference type="FunFam" id="1.20.1260.10:FF:000001">
    <property type="entry name" value="Non-heme ferritin"/>
    <property type="match status" value="1"/>
</dbReference>
<keyword evidence="5 6" id="KW-0408">Iron</keyword>
<sequence>MLSKTMAKAISQQITKEFYSGYLYLSMASFFESETLPGFAHWMRIQAQEESCHALIFFNYLSEQGHQAELGAIEAPPREFSSPLDVFKKTLEHEKQVTKSIYGLMEIAVGEKDFATQRFLDWFINEQVEEEATAHTLVGKLERIKNSSEGLFMLDNELQTRVFTVPAPLANKI</sequence>
<evidence type="ECO:0000259" key="8">
    <source>
        <dbReference type="PROSITE" id="PS50905"/>
    </source>
</evidence>
<dbReference type="GO" id="GO:0005829">
    <property type="term" value="C:cytosol"/>
    <property type="evidence" value="ECO:0007669"/>
    <property type="project" value="TreeGrafter"/>
</dbReference>
<proteinExistence type="inferred from homology"/>
<feature type="binding site" evidence="6">
    <location>
        <position position="94"/>
    </location>
    <ligand>
        <name>Fe cation</name>
        <dbReference type="ChEBI" id="CHEBI:24875"/>
        <label>1</label>
    </ligand>
</feature>
<dbReference type="CDD" id="cd01055">
    <property type="entry name" value="Nonheme_Ferritin"/>
    <property type="match status" value="1"/>
</dbReference>
<evidence type="ECO:0000313" key="9">
    <source>
        <dbReference type="EMBL" id="RCK75304.1"/>
    </source>
</evidence>
<keyword evidence="3 6" id="KW-0479">Metal-binding</keyword>
<dbReference type="InterPro" id="IPR009040">
    <property type="entry name" value="Ferritin-like_diiron"/>
</dbReference>
<evidence type="ECO:0000313" key="10">
    <source>
        <dbReference type="Proteomes" id="UP000252355"/>
    </source>
</evidence>
<protein>
    <recommendedName>
        <fullName evidence="7">Ferritin</fullName>
        <ecNumber evidence="7">1.16.3.2</ecNumber>
    </recommendedName>
</protein>
<dbReference type="EC" id="1.16.3.2" evidence="7"/>
<keyword evidence="4" id="KW-0560">Oxidoreductase</keyword>
<evidence type="ECO:0000256" key="7">
    <source>
        <dbReference type="RuleBase" id="RU361145"/>
    </source>
</evidence>
<dbReference type="PANTHER" id="PTHR11431">
    <property type="entry name" value="FERRITIN"/>
    <property type="match status" value="1"/>
</dbReference>
<feature type="domain" description="Ferritin-like diiron" evidence="8">
    <location>
        <begin position="1"/>
        <end position="145"/>
    </location>
</feature>
<dbReference type="InterPro" id="IPR041719">
    <property type="entry name" value="Ferritin_prok"/>
</dbReference>
<dbReference type="Proteomes" id="UP000252355">
    <property type="component" value="Unassembled WGS sequence"/>
</dbReference>
<dbReference type="Gene3D" id="1.20.1260.10">
    <property type="match status" value="1"/>
</dbReference>
<dbReference type="EMBL" id="QOQW01000039">
    <property type="protein sequence ID" value="RCK75304.1"/>
    <property type="molecule type" value="Genomic_DNA"/>
</dbReference>
<dbReference type="PANTHER" id="PTHR11431:SF127">
    <property type="entry name" value="BACTERIAL NON-HEME FERRITIN"/>
    <property type="match status" value="1"/>
</dbReference>
<dbReference type="GO" id="GO:0006879">
    <property type="term" value="P:intracellular iron ion homeostasis"/>
    <property type="evidence" value="ECO:0007669"/>
    <property type="project" value="UniProtKB-KW"/>
</dbReference>
<accession>A0A367ZB58</accession>
<dbReference type="GO" id="GO:0008199">
    <property type="term" value="F:ferric iron binding"/>
    <property type="evidence" value="ECO:0007669"/>
    <property type="project" value="InterPro"/>
</dbReference>
<feature type="binding site" evidence="6">
    <location>
        <position position="127"/>
    </location>
    <ligand>
        <name>Fe cation</name>
        <dbReference type="ChEBI" id="CHEBI:24875"/>
        <label>1</label>
    </ligand>
</feature>
<organism evidence="9 10">
    <name type="scientific">Candidatus Ozemobacter sibiricus</name>
    <dbReference type="NCBI Taxonomy" id="2268124"/>
    <lineage>
        <taxon>Bacteria</taxon>
        <taxon>Candidatus Ozemobacteria</taxon>
        <taxon>Candidatus Ozemobacterales</taxon>
        <taxon>Candidatus Ozemobacteraceae</taxon>
        <taxon>Candidatus Ozemobacter</taxon>
    </lineage>
</organism>
<dbReference type="Pfam" id="PF00210">
    <property type="entry name" value="Ferritin"/>
    <property type="match status" value="1"/>
</dbReference>
<dbReference type="InterPro" id="IPR001519">
    <property type="entry name" value="Ferritin"/>
</dbReference>
<dbReference type="PROSITE" id="PS50905">
    <property type="entry name" value="FERRITIN_LIKE"/>
    <property type="match status" value="1"/>
</dbReference>
<dbReference type="InterPro" id="IPR008331">
    <property type="entry name" value="Ferritin_DPS_dom"/>
</dbReference>
<evidence type="ECO:0000256" key="6">
    <source>
        <dbReference type="PIRSR" id="PIRSR601519-1"/>
    </source>
</evidence>
<comment type="subcellular location">
    <subcellularLocation>
        <location evidence="7">Cytoplasm</location>
    </subcellularLocation>
</comment>
<evidence type="ECO:0000256" key="2">
    <source>
        <dbReference type="ARBA" id="ARBA00022434"/>
    </source>
</evidence>
<dbReference type="GO" id="GO:0006826">
    <property type="term" value="P:iron ion transport"/>
    <property type="evidence" value="ECO:0007669"/>
    <property type="project" value="InterPro"/>
</dbReference>
<feature type="binding site" evidence="6">
    <location>
        <position position="17"/>
    </location>
    <ligand>
        <name>Fe cation</name>
        <dbReference type="ChEBI" id="CHEBI:24875"/>
        <label>1</label>
    </ligand>
</feature>
<evidence type="ECO:0000256" key="1">
    <source>
        <dbReference type="ARBA" id="ARBA00006950"/>
    </source>
</evidence>
<dbReference type="AlphaFoldDB" id="A0A367ZB58"/>
<dbReference type="GO" id="GO:0042802">
    <property type="term" value="F:identical protein binding"/>
    <property type="evidence" value="ECO:0007669"/>
    <property type="project" value="UniProtKB-ARBA"/>
</dbReference>
<comment type="caution">
    <text evidence="9">The sequence shown here is derived from an EMBL/GenBank/DDBJ whole genome shotgun (WGS) entry which is preliminary data.</text>
</comment>
<dbReference type="GO" id="GO:0008198">
    <property type="term" value="F:ferrous iron binding"/>
    <property type="evidence" value="ECO:0007669"/>
    <property type="project" value="TreeGrafter"/>
</dbReference>
<comment type="function">
    <text evidence="7">Iron-storage protein.</text>
</comment>
<gene>
    <name evidence="9" type="ORF">OZSIB_3743</name>
</gene>
<dbReference type="InterPro" id="IPR012347">
    <property type="entry name" value="Ferritin-like"/>
</dbReference>
<dbReference type="GO" id="GO:0004322">
    <property type="term" value="F:ferroxidase activity"/>
    <property type="evidence" value="ECO:0007669"/>
    <property type="project" value="TreeGrafter"/>
</dbReference>
<feature type="binding site" evidence="6">
    <location>
        <position position="50"/>
    </location>
    <ligand>
        <name>Fe cation</name>
        <dbReference type="ChEBI" id="CHEBI:24875"/>
        <label>1</label>
    </ligand>
</feature>
<feature type="binding site" evidence="6">
    <location>
        <position position="53"/>
    </location>
    <ligand>
        <name>Fe cation</name>
        <dbReference type="ChEBI" id="CHEBI:24875"/>
        <label>1</label>
    </ligand>
</feature>
<keyword evidence="7" id="KW-0963">Cytoplasm</keyword>
<evidence type="ECO:0000256" key="3">
    <source>
        <dbReference type="ARBA" id="ARBA00022723"/>
    </source>
</evidence>
<name>A0A367ZB58_9BACT</name>
<dbReference type="SUPFAM" id="SSF47240">
    <property type="entry name" value="Ferritin-like"/>
    <property type="match status" value="1"/>
</dbReference>
<comment type="catalytic activity">
    <reaction evidence="7">
        <text>4 Fe(2+) + O2 + 6 H2O = 4 iron(III) oxide-hydroxide + 12 H(+)</text>
        <dbReference type="Rhea" id="RHEA:11972"/>
        <dbReference type="ChEBI" id="CHEBI:15377"/>
        <dbReference type="ChEBI" id="CHEBI:15378"/>
        <dbReference type="ChEBI" id="CHEBI:15379"/>
        <dbReference type="ChEBI" id="CHEBI:29033"/>
        <dbReference type="ChEBI" id="CHEBI:78619"/>
        <dbReference type="EC" id="1.16.3.2"/>
    </reaction>
</comment>
<keyword evidence="2 7" id="KW-0409">Iron storage</keyword>
<evidence type="ECO:0000256" key="4">
    <source>
        <dbReference type="ARBA" id="ARBA00023002"/>
    </source>
</evidence>
<reference evidence="9 10" key="1">
    <citation type="submission" date="2018-05" db="EMBL/GenBank/DDBJ databases">
        <title>A metagenomic window into the 2 km-deep terrestrial subsurface aquifer revealed taxonomically and functionally diverse microbial community comprising novel uncultured bacterial lineages.</title>
        <authorList>
            <person name="Kadnikov V.V."/>
            <person name="Mardanov A.V."/>
            <person name="Beletsky A.V."/>
            <person name="Banks D."/>
            <person name="Pimenov N.V."/>
            <person name="Frank Y.A."/>
            <person name="Karnachuk O.V."/>
            <person name="Ravin N.V."/>
        </authorList>
    </citation>
    <scope>NUCLEOTIDE SEQUENCE [LARGE SCALE GENOMIC DNA]</scope>
    <source>
        <strain evidence="9">BY5</strain>
    </source>
</reference>
<comment type="similarity">
    <text evidence="1 7">Belongs to the ferritin family. Prokaryotic subfamily.</text>
</comment>